<name>A0A4P9WR57_9FUNG</name>
<dbReference type="InterPro" id="IPR042219">
    <property type="entry name" value="AAA_lid_11_sf"/>
</dbReference>
<dbReference type="GO" id="GO:0007018">
    <property type="term" value="P:microtubule-based movement"/>
    <property type="evidence" value="ECO:0007669"/>
    <property type="project" value="InterPro"/>
</dbReference>
<sequence length="91" mass="10763">RAYQRLLFSLTFFHAVVIERKKFLSLGWNVAAEFNDSDFETSQSLLEVLLNDYAEIPWDAMRYLIAEATYGGRVTDEWDRRTVKSYVNQYL</sequence>
<dbReference type="GO" id="GO:0030286">
    <property type="term" value="C:dynein complex"/>
    <property type="evidence" value="ECO:0007669"/>
    <property type="project" value="InterPro"/>
</dbReference>
<dbReference type="InterPro" id="IPR026983">
    <property type="entry name" value="DHC"/>
</dbReference>
<feature type="domain" description="Dynein heavy chain AAA lid" evidence="1">
    <location>
        <begin position="4"/>
        <end position="90"/>
    </location>
</feature>
<dbReference type="EMBL" id="ML013245">
    <property type="protein sequence ID" value="RKO95072.1"/>
    <property type="molecule type" value="Genomic_DNA"/>
</dbReference>
<feature type="non-terminal residue" evidence="2">
    <location>
        <position position="1"/>
    </location>
</feature>
<gene>
    <name evidence="2" type="ORF">CAUPRSCDRAFT_1104</name>
</gene>
<dbReference type="GO" id="GO:0045505">
    <property type="term" value="F:dynein intermediate chain binding"/>
    <property type="evidence" value="ECO:0007669"/>
    <property type="project" value="InterPro"/>
</dbReference>
<feature type="non-terminal residue" evidence="2">
    <location>
        <position position="91"/>
    </location>
</feature>
<accession>A0A4P9WR57</accession>
<organism evidence="2 3">
    <name type="scientific">Caulochytrium protostelioides</name>
    <dbReference type="NCBI Taxonomy" id="1555241"/>
    <lineage>
        <taxon>Eukaryota</taxon>
        <taxon>Fungi</taxon>
        <taxon>Fungi incertae sedis</taxon>
        <taxon>Chytridiomycota</taxon>
        <taxon>Chytridiomycota incertae sedis</taxon>
        <taxon>Chytridiomycetes</taxon>
        <taxon>Caulochytriales</taxon>
        <taxon>Caulochytriaceae</taxon>
        <taxon>Caulochytrium</taxon>
    </lineage>
</organism>
<dbReference type="Pfam" id="PF18198">
    <property type="entry name" value="AAA_lid_11"/>
    <property type="match status" value="1"/>
</dbReference>
<dbReference type="Gene3D" id="1.10.8.720">
    <property type="entry name" value="Region D6 of dynein motor"/>
    <property type="match status" value="1"/>
</dbReference>
<dbReference type="Proteomes" id="UP000268535">
    <property type="component" value="Unassembled WGS sequence"/>
</dbReference>
<dbReference type="PANTHER" id="PTHR22878:SF68">
    <property type="entry name" value="DYNEIN HEAVY CHAIN 6, AXONEMAL-LIKE"/>
    <property type="match status" value="1"/>
</dbReference>
<evidence type="ECO:0000313" key="2">
    <source>
        <dbReference type="EMBL" id="RKO95072.1"/>
    </source>
</evidence>
<proteinExistence type="predicted"/>
<reference evidence="3" key="1">
    <citation type="journal article" date="2018" name="Nat. Microbiol.">
        <title>Leveraging single-cell genomics to expand the fungal tree of life.</title>
        <authorList>
            <person name="Ahrendt S.R."/>
            <person name="Quandt C.A."/>
            <person name="Ciobanu D."/>
            <person name="Clum A."/>
            <person name="Salamov A."/>
            <person name="Andreopoulos B."/>
            <person name="Cheng J.F."/>
            <person name="Woyke T."/>
            <person name="Pelin A."/>
            <person name="Henrissat B."/>
            <person name="Reynolds N.K."/>
            <person name="Benny G.L."/>
            <person name="Smith M.E."/>
            <person name="James T.Y."/>
            <person name="Grigoriev I.V."/>
        </authorList>
    </citation>
    <scope>NUCLEOTIDE SEQUENCE [LARGE SCALE GENOMIC DNA]</scope>
    <source>
        <strain evidence="3">ATCC 52028</strain>
    </source>
</reference>
<evidence type="ECO:0000259" key="1">
    <source>
        <dbReference type="Pfam" id="PF18198"/>
    </source>
</evidence>
<protein>
    <submittedName>
        <fullName evidence="2">Dynein heavy chain</fullName>
    </submittedName>
</protein>
<dbReference type="AlphaFoldDB" id="A0A4P9WR57"/>
<dbReference type="InterPro" id="IPR041658">
    <property type="entry name" value="AAA_lid_11"/>
</dbReference>
<evidence type="ECO:0000313" key="3">
    <source>
        <dbReference type="Proteomes" id="UP000268535"/>
    </source>
</evidence>
<dbReference type="PANTHER" id="PTHR22878">
    <property type="entry name" value="DYNEIN HEAVY CHAIN 6, AXONEMAL-LIKE-RELATED"/>
    <property type="match status" value="1"/>
</dbReference>
<dbReference type="GO" id="GO:0051959">
    <property type="term" value="F:dynein light intermediate chain binding"/>
    <property type="evidence" value="ECO:0007669"/>
    <property type="project" value="InterPro"/>
</dbReference>